<dbReference type="InterPro" id="IPR001646">
    <property type="entry name" value="5peptide_repeat"/>
</dbReference>
<dbReference type="PANTHER" id="PTHR47200">
    <property type="entry name" value="THYLAKOID LUMENAL 15 KDA PROTEIN 1, CHLOROPLASTIC"/>
    <property type="match status" value="1"/>
</dbReference>
<accession>A0A2T1DF55</accession>
<feature type="signal peptide" evidence="1">
    <location>
        <begin position="1"/>
        <end position="24"/>
    </location>
</feature>
<dbReference type="Gene3D" id="2.160.20.80">
    <property type="entry name" value="E3 ubiquitin-protein ligase SopA"/>
    <property type="match status" value="1"/>
</dbReference>
<organism evidence="2 3">
    <name type="scientific">Phormidesmis priestleyi ULC007</name>
    <dbReference type="NCBI Taxonomy" id="1920490"/>
    <lineage>
        <taxon>Bacteria</taxon>
        <taxon>Bacillati</taxon>
        <taxon>Cyanobacteriota</taxon>
        <taxon>Cyanophyceae</taxon>
        <taxon>Leptolyngbyales</taxon>
        <taxon>Leptolyngbyaceae</taxon>
        <taxon>Phormidesmis</taxon>
    </lineage>
</organism>
<keyword evidence="1" id="KW-0732">Signal</keyword>
<name>A0A2T1DF55_9CYAN</name>
<dbReference type="EMBL" id="PVWG01000012">
    <property type="protein sequence ID" value="PSB19084.1"/>
    <property type="molecule type" value="Genomic_DNA"/>
</dbReference>
<feature type="chain" id="PRO_5015641872" evidence="1">
    <location>
        <begin position="25"/>
        <end position="190"/>
    </location>
</feature>
<dbReference type="RefSeq" id="WP_073070501.1">
    <property type="nucleotide sequence ID" value="NZ_MPPI01000007.1"/>
</dbReference>
<evidence type="ECO:0000256" key="1">
    <source>
        <dbReference type="SAM" id="SignalP"/>
    </source>
</evidence>
<proteinExistence type="predicted"/>
<evidence type="ECO:0000313" key="2">
    <source>
        <dbReference type="EMBL" id="PSB19084.1"/>
    </source>
</evidence>
<evidence type="ECO:0000313" key="3">
    <source>
        <dbReference type="Proteomes" id="UP000238634"/>
    </source>
</evidence>
<reference evidence="2 3" key="2">
    <citation type="submission" date="2018-03" db="EMBL/GenBank/DDBJ databases">
        <title>The ancient ancestry and fast evolution of plastids.</title>
        <authorList>
            <person name="Moore K.R."/>
            <person name="Magnabosco C."/>
            <person name="Momper L."/>
            <person name="Gold D.A."/>
            <person name="Bosak T."/>
            <person name="Fournier G.P."/>
        </authorList>
    </citation>
    <scope>NUCLEOTIDE SEQUENCE [LARGE SCALE GENOMIC DNA]</scope>
    <source>
        <strain evidence="2 3">ULC007</strain>
    </source>
</reference>
<reference evidence="2 3" key="1">
    <citation type="submission" date="2018-02" db="EMBL/GenBank/DDBJ databases">
        <authorList>
            <person name="Cohen D.B."/>
            <person name="Kent A.D."/>
        </authorList>
    </citation>
    <scope>NUCLEOTIDE SEQUENCE [LARGE SCALE GENOMIC DNA]</scope>
    <source>
        <strain evidence="2 3">ULC007</strain>
    </source>
</reference>
<gene>
    <name evidence="2" type="ORF">C7B65_12415</name>
</gene>
<dbReference type="PANTHER" id="PTHR47200:SF2">
    <property type="entry name" value="THYLAKOID LUMENAL 15 KDA PROTEIN 1, CHLOROPLASTIC"/>
    <property type="match status" value="1"/>
</dbReference>
<dbReference type="SUPFAM" id="SSF141571">
    <property type="entry name" value="Pentapeptide repeat-like"/>
    <property type="match status" value="1"/>
</dbReference>
<dbReference type="STRING" id="1920490.GCA_001895925_04413"/>
<dbReference type="Proteomes" id="UP000238634">
    <property type="component" value="Unassembled WGS sequence"/>
</dbReference>
<comment type="caution">
    <text evidence="2">The sequence shown here is derived from an EMBL/GenBank/DDBJ whole genome shotgun (WGS) entry which is preliminary data.</text>
</comment>
<dbReference type="AlphaFoldDB" id="A0A2T1DF55"/>
<sequence>MFFWRLAAFLLALILCSHPLPAQALDYPPPLSFSNAELSRKDFSGQNLRSAEFSNTNLESTNFANAEMQGIVLSASVLTKTNLHGANLTNALMDQIKFTEANLSDAILTEVILLRSTFDRVNITGADFSDAILDGAQVKELCQTAQGVNSKTGVDTKESLGCDQQSQSADNIFSMIPRLFAPFASREALQ</sequence>
<keyword evidence="3" id="KW-1185">Reference proteome</keyword>
<dbReference type="OrthoDB" id="7872756at2"/>
<protein>
    <submittedName>
        <fullName evidence="2">Pentapeptide repeat-containing protein</fullName>
    </submittedName>
</protein>
<dbReference type="Pfam" id="PF00805">
    <property type="entry name" value="Pentapeptide"/>
    <property type="match status" value="2"/>
</dbReference>
<dbReference type="InterPro" id="IPR044213">
    <property type="entry name" value="At2g44920-like"/>
</dbReference>